<keyword evidence="3" id="KW-0520">NAD</keyword>
<dbReference type="EMBL" id="JAGGLD010000003">
    <property type="protein sequence ID" value="MBP2001352.1"/>
    <property type="molecule type" value="Genomic_DNA"/>
</dbReference>
<keyword evidence="2 4" id="KW-0560">Oxidoreductase</keyword>
<dbReference type="CDD" id="cd05300">
    <property type="entry name" value="2-Hacid_dh_1"/>
    <property type="match status" value="1"/>
</dbReference>
<evidence type="ECO:0000256" key="3">
    <source>
        <dbReference type="ARBA" id="ARBA00023027"/>
    </source>
</evidence>
<dbReference type="SUPFAM" id="SSF52283">
    <property type="entry name" value="Formate/glycerate dehydrogenase catalytic domain-like"/>
    <property type="match status" value="1"/>
</dbReference>
<evidence type="ECO:0000259" key="6">
    <source>
        <dbReference type="Pfam" id="PF02826"/>
    </source>
</evidence>
<dbReference type="Proteomes" id="UP001519288">
    <property type="component" value="Unassembled WGS sequence"/>
</dbReference>
<proteinExistence type="inferred from homology"/>
<reference evidence="7 8" key="1">
    <citation type="submission" date="2021-03" db="EMBL/GenBank/DDBJ databases">
        <title>Genomic Encyclopedia of Type Strains, Phase IV (KMG-IV): sequencing the most valuable type-strain genomes for metagenomic binning, comparative biology and taxonomic classification.</title>
        <authorList>
            <person name="Goeker M."/>
        </authorList>
    </citation>
    <scope>NUCLEOTIDE SEQUENCE [LARGE SCALE GENOMIC DNA]</scope>
    <source>
        <strain evidence="7 8">DSM 26806</strain>
    </source>
</reference>
<evidence type="ECO:0000256" key="1">
    <source>
        <dbReference type="ARBA" id="ARBA00005854"/>
    </source>
</evidence>
<comment type="caution">
    <text evidence="7">The sequence shown here is derived from an EMBL/GenBank/DDBJ whole genome shotgun (WGS) entry which is preliminary data.</text>
</comment>
<dbReference type="SUPFAM" id="SSF51735">
    <property type="entry name" value="NAD(P)-binding Rossmann-fold domains"/>
    <property type="match status" value="1"/>
</dbReference>
<dbReference type="Pfam" id="PF02826">
    <property type="entry name" value="2-Hacid_dh_C"/>
    <property type="match status" value="1"/>
</dbReference>
<sequence length="318" mass="35419">MNKLAVVHPIGEHEMNLIQKAAPDWEIIDAREPHMAELHIPDAEVILGWNAQAERYALTKHTALKWVQNWGAGVETFPLDRMREMNIQITNASGVHPFPISEHIFALMLTLTRHIHIAIRHQIQQNWGIEKKSIGEVHGRTIGILGVGSIGAETARLAKAFSMKVIGLRRSGEPVESVDIMYDYNGLHNLLAESDYVVNCLPATSETEHFMGAEQFKAMKKGAFYINIGRGATTDTEALVNALESQSIAGAGLDVFEEEPLGKHHPLWAMEQVIITPHTAGISTSYTERIMSIFIHNLMRYVQGDKPDMSVVNIQSGY</sequence>
<evidence type="ECO:0000313" key="8">
    <source>
        <dbReference type="Proteomes" id="UP001519288"/>
    </source>
</evidence>
<feature type="domain" description="D-isomer specific 2-hydroxyacid dehydrogenase NAD-binding" evidence="6">
    <location>
        <begin position="105"/>
        <end position="280"/>
    </location>
</feature>
<evidence type="ECO:0000259" key="5">
    <source>
        <dbReference type="Pfam" id="PF00389"/>
    </source>
</evidence>
<dbReference type="Pfam" id="PF00389">
    <property type="entry name" value="2-Hacid_dh"/>
    <property type="match status" value="1"/>
</dbReference>
<comment type="similarity">
    <text evidence="1 4">Belongs to the D-isomer specific 2-hydroxyacid dehydrogenase family.</text>
</comment>
<feature type="domain" description="D-isomer specific 2-hydroxyacid dehydrogenase catalytic" evidence="5">
    <location>
        <begin position="5"/>
        <end position="311"/>
    </location>
</feature>
<dbReference type="InterPro" id="IPR006140">
    <property type="entry name" value="D-isomer_DH_NAD-bd"/>
</dbReference>
<gene>
    <name evidence="7" type="ORF">J2Z69_002395</name>
</gene>
<evidence type="ECO:0000256" key="4">
    <source>
        <dbReference type="RuleBase" id="RU003719"/>
    </source>
</evidence>
<organism evidence="7 8">
    <name type="scientific">Paenibacillus shirakamiensis</name>
    <dbReference type="NCBI Taxonomy" id="1265935"/>
    <lineage>
        <taxon>Bacteria</taxon>
        <taxon>Bacillati</taxon>
        <taxon>Bacillota</taxon>
        <taxon>Bacilli</taxon>
        <taxon>Bacillales</taxon>
        <taxon>Paenibacillaceae</taxon>
        <taxon>Paenibacillus</taxon>
    </lineage>
</organism>
<accession>A0ABS4JI37</accession>
<evidence type="ECO:0000313" key="7">
    <source>
        <dbReference type="EMBL" id="MBP2001352.1"/>
    </source>
</evidence>
<dbReference type="PANTHER" id="PTHR43333">
    <property type="entry name" value="2-HACID_DH_C DOMAIN-CONTAINING PROTEIN"/>
    <property type="match status" value="1"/>
</dbReference>
<name>A0ABS4JI37_9BACL</name>
<dbReference type="InterPro" id="IPR006139">
    <property type="entry name" value="D-isomer_2_OHA_DH_cat_dom"/>
</dbReference>
<evidence type="ECO:0000256" key="2">
    <source>
        <dbReference type="ARBA" id="ARBA00023002"/>
    </source>
</evidence>
<dbReference type="RefSeq" id="WP_209862486.1">
    <property type="nucleotide sequence ID" value="NZ_JAGGLD010000003.1"/>
</dbReference>
<dbReference type="InterPro" id="IPR036291">
    <property type="entry name" value="NAD(P)-bd_dom_sf"/>
</dbReference>
<keyword evidence="8" id="KW-1185">Reference proteome</keyword>
<dbReference type="Gene3D" id="3.40.50.720">
    <property type="entry name" value="NAD(P)-binding Rossmann-like Domain"/>
    <property type="match status" value="2"/>
</dbReference>
<protein>
    <submittedName>
        <fullName evidence="7">Phosphoglycerate dehydrogenase-like enzyme</fullName>
    </submittedName>
</protein>
<dbReference type="PANTHER" id="PTHR43333:SF1">
    <property type="entry name" value="D-ISOMER SPECIFIC 2-HYDROXYACID DEHYDROGENASE NAD-BINDING DOMAIN-CONTAINING PROTEIN"/>
    <property type="match status" value="1"/>
</dbReference>